<dbReference type="EMBL" id="JARK01001735">
    <property type="protein sequence ID" value="EYB80830.1"/>
    <property type="molecule type" value="Genomic_DNA"/>
</dbReference>
<keyword evidence="1" id="KW-0732">Signal</keyword>
<proteinExistence type="predicted"/>
<feature type="signal peptide" evidence="1">
    <location>
        <begin position="1"/>
        <end position="25"/>
    </location>
</feature>
<gene>
    <name evidence="2" type="primary">Acey_s0399.g748</name>
    <name evidence="2" type="ORF">Y032_0399g748</name>
</gene>
<organism evidence="2 3">
    <name type="scientific">Ancylostoma ceylanicum</name>
    <dbReference type="NCBI Taxonomy" id="53326"/>
    <lineage>
        <taxon>Eukaryota</taxon>
        <taxon>Metazoa</taxon>
        <taxon>Ecdysozoa</taxon>
        <taxon>Nematoda</taxon>
        <taxon>Chromadorea</taxon>
        <taxon>Rhabditida</taxon>
        <taxon>Rhabditina</taxon>
        <taxon>Rhabditomorpha</taxon>
        <taxon>Strongyloidea</taxon>
        <taxon>Ancylostomatidae</taxon>
        <taxon>Ancylostomatinae</taxon>
        <taxon>Ancylostoma</taxon>
    </lineage>
</organism>
<sequence>MLNFGSILWHTFAIRLLCTPSCTNTSDLSFTPSPRQLSSTDSVRKKLQLRVTNWVVPNNVDFQGKETVELLHL</sequence>
<dbReference type="Proteomes" id="UP000024635">
    <property type="component" value="Unassembled WGS sequence"/>
</dbReference>
<comment type="caution">
    <text evidence="2">The sequence shown here is derived from an EMBL/GenBank/DDBJ whole genome shotgun (WGS) entry which is preliminary data.</text>
</comment>
<keyword evidence="3" id="KW-1185">Reference proteome</keyword>
<feature type="chain" id="PRO_5001488458" evidence="1">
    <location>
        <begin position="26"/>
        <end position="73"/>
    </location>
</feature>
<evidence type="ECO:0000313" key="2">
    <source>
        <dbReference type="EMBL" id="EYB80830.1"/>
    </source>
</evidence>
<accession>A0A016RQZ5</accession>
<name>A0A016RQZ5_9BILA</name>
<evidence type="ECO:0000313" key="3">
    <source>
        <dbReference type="Proteomes" id="UP000024635"/>
    </source>
</evidence>
<protein>
    <submittedName>
        <fullName evidence="2">Uncharacterized protein</fullName>
    </submittedName>
</protein>
<dbReference type="AlphaFoldDB" id="A0A016RQZ5"/>
<evidence type="ECO:0000256" key="1">
    <source>
        <dbReference type="SAM" id="SignalP"/>
    </source>
</evidence>
<reference evidence="3" key="1">
    <citation type="journal article" date="2015" name="Nat. Genet.">
        <title>The genome and transcriptome of the zoonotic hookworm Ancylostoma ceylanicum identify infection-specific gene families.</title>
        <authorList>
            <person name="Schwarz E.M."/>
            <person name="Hu Y."/>
            <person name="Antoshechkin I."/>
            <person name="Miller M.M."/>
            <person name="Sternberg P.W."/>
            <person name="Aroian R.V."/>
        </authorList>
    </citation>
    <scope>NUCLEOTIDE SEQUENCE</scope>
    <source>
        <strain evidence="3">HY135</strain>
    </source>
</reference>